<dbReference type="PANTHER" id="PTHR11851">
    <property type="entry name" value="METALLOPROTEASE"/>
    <property type="match status" value="1"/>
</dbReference>
<evidence type="ECO:0000259" key="1">
    <source>
        <dbReference type="Pfam" id="PF00675"/>
    </source>
</evidence>
<dbReference type="InterPro" id="IPR050361">
    <property type="entry name" value="MPP/UQCRC_Complex"/>
</dbReference>
<protein>
    <submittedName>
        <fullName evidence="3">Peptidase M16</fullName>
    </submittedName>
</protein>
<evidence type="ECO:0000259" key="2">
    <source>
        <dbReference type="Pfam" id="PF05193"/>
    </source>
</evidence>
<dbReference type="InterPro" id="IPR011765">
    <property type="entry name" value="Pept_M16_N"/>
</dbReference>
<dbReference type="Proteomes" id="UP000231932">
    <property type="component" value="Chromosome"/>
</dbReference>
<dbReference type="InterPro" id="IPR007863">
    <property type="entry name" value="Peptidase_M16_C"/>
</dbReference>
<dbReference type="KEGG" id="kyr:CVV65_10795"/>
<dbReference type="Pfam" id="PF00675">
    <property type="entry name" value="Peptidase_M16"/>
    <property type="match status" value="1"/>
</dbReference>
<proteinExistence type="predicted"/>
<dbReference type="Pfam" id="PF05193">
    <property type="entry name" value="Peptidase_M16_C"/>
    <property type="match status" value="1"/>
</dbReference>
<dbReference type="EMBL" id="CP024955">
    <property type="protein sequence ID" value="ATY85348.1"/>
    <property type="molecule type" value="Genomic_DNA"/>
</dbReference>
<evidence type="ECO:0000313" key="3">
    <source>
        <dbReference type="EMBL" id="ATY85348.1"/>
    </source>
</evidence>
<accession>A0A2K8N7N7</accession>
<dbReference type="RefSeq" id="WP_100668129.1">
    <property type="nucleotide sequence ID" value="NZ_CP024955.1"/>
</dbReference>
<dbReference type="GO" id="GO:0046872">
    <property type="term" value="F:metal ion binding"/>
    <property type="evidence" value="ECO:0007669"/>
    <property type="project" value="InterPro"/>
</dbReference>
<feature type="domain" description="Peptidase M16 N-terminal" evidence="1">
    <location>
        <begin position="59"/>
        <end position="174"/>
    </location>
</feature>
<evidence type="ECO:0000313" key="4">
    <source>
        <dbReference type="Proteomes" id="UP000231932"/>
    </source>
</evidence>
<gene>
    <name evidence="3" type="ORF">CVV65_10795</name>
</gene>
<dbReference type="PANTHER" id="PTHR11851:SF134">
    <property type="entry name" value="ZINC-DEPENDENT PROTEASE"/>
    <property type="match status" value="1"/>
</dbReference>
<name>A0A2K8N7N7_9BACL</name>
<dbReference type="SUPFAM" id="SSF63411">
    <property type="entry name" value="LuxS/MPP-like metallohydrolase"/>
    <property type="match status" value="2"/>
</dbReference>
<dbReference type="AlphaFoldDB" id="A0A2K8N7N7"/>
<sequence length="428" mass="49083">MRERKYDHLGVRMVEHRCANGLTVTVLPKPGYNQVFATYSTNFGSIDHRFRSGDGREIKVPDGVAHFLEHKMFEKKEGDVFRLFASRAASANAYTTFDMTAYLFSATHDILENLETLLDFVDEPYFTDETVEKEKGIIAQEIRMYEDNPDARVYYQLLKGLYEHHPVRIQIAGTVESIRAISKEDLYTCYRGFYHPQNMHLLVVGGIDPETVIETVEKNQAKKANRTAEGPAQRLAETEPDRVFQARQECEMPVNTPRIFVGYKDVGTEVRGAEGLKRDTVTSLLFDALFTKGGPLYGQLFEKQLIDQSFGWEYDYGRGYAHAVIGGNTPEPERFLEVVAEGWRQVEKDGIGDEILERSRKRLIGQFVKSLDSLRFLARYITAYHFKDMDLFATIPALQTVKREDVEARLRELIRPERQAVSLVRPVN</sequence>
<dbReference type="OrthoDB" id="9811314at2"/>
<dbReference type="InterPro" id="IPR011249">
    <property type="entry name" value="Metalloenz_LuxS/M16"/>
</dbReference>
<feature type="domain" description="Peptidase M16 C-terminal" evidence="2">
    <location>
        <begin position="181"/>
        <end position="363"/>
    </location>
</feature>
<organism evidence="3 4">
    <name type="scientific">Kyrpidia spormannii</name>
    <dbReference type="NCBI Taxonomy" id="2055160"/>
    <lineage>
        <taxon>Bacteria</taxon>
        <taxon>Bacillati</taxon>
        <taxon>Bacillota</taxon>
        <taxon>Bacilli</taxon>
        <taxon>Bacillales</taxon>
        <taxon>Alicyclobacillaceae</taxon>
        <taxon>Kyrpidia</taxon>
    </lineage>
</organism>
<reference evidence="4" key="1">
    <citation type="submission" date="2017-11" db="EMBL/GenBank/DDBJ databases">
        <title>Complete Genome Sequence of Kyrpidia sp. Strain EA-1, a thermophilic, hydrogen-oxidizing Bacterium, isolated from the Azores.</title>
        <authorList>
            <person name="Reiner J.E."/>
            <person name="Lapp C.J."/>
            <person name="Bunk B."/>
            <person name="Gescher J."/>
        </authorList>
    </citation>
    <scope>NUCLEOTIDE SEQUENCE [LARGE SCALE GENOMIC DNA]</scope>
    <source>
        <strain evidence="4">EA-1</strain>
    </source>
</reference>
<dbReference type="Gene3D" id="3.30.830.10">
    <property type="entry name" value="Metalloenzyme, LuxS/M16 peptidase-like"/>
    <property type="match status" value="2"/>
</dbReference>
<keyword evidence="4" id="KW-1185">Reference proteome</keyword>
<dbReference type="NCBIfam" id="NF047421">
    <property type="entry name" value="YfmH_fam"/>
    <property type="match status" value="1"/>
</dbReference>